<evidence type="ECO:0000259" key="2">
    <source>
        <dbReference type="Pfam" id="PF01895"/>
    </source>
</evidence>
<comment type="subcellular location">
    <subcellularLocation>
        <location evidence="1">Cytoplasm</location>
    </subcellularLocation>
</comment>
<evidence type="ECO:0000256" key="1">
    <source>
        <dbReference type="PIRNR" id="PIRNR003107"/>
    </source>
</evidence>
<reference evidence="3 4" key="1">
    <citation type="journal article" date="2017" name="BMC Genomics">
        <title>Genomic analysis of methanogenic archaea reveals a shift towards energy conservation.</title>
        <authorList>
            <person name="Gilmore S.P."/>
            <person name="Henske J.K."/>
            <person name="Sexton J.A."/>
            <person name="Solomon K.V."/>
            <person name="Seppala S."/>
            <person name="Yoo J.I."/>
            <person name="Huyett L.M."/>
            <person name="Pressman A."/>
            <person name="Cogan J.Z."/>
            <person name="Kivenson V."/>
            <person name="Peng X."/>
            <person name="Tan Y."/>
            <person name="Valentine D.L."/>
            <person name="O'Malley M.A."/>
        </authorList>
    </citation>
    <scope>NUCLEOTIDE SEQUENCE [LARGE SCALE GENOMIC DNA]</scope>
    <source>
        <strain evidence="3 4">M.o.H.</strain>
    </source>
</reference>
<dbReference type="GO" id="GO:0005737">
    <property type="term" value="C:cytoplasm"/>
    <property type="evidence" value="ECO:0007669"/>
    <property type="project" value="UniProtKB-SubCell"/>
</dbReference>
<evidence type="ECO:0000313" key="3">
    <source>
        <dbReference type="EMBL" id="PAV03759.1"/>
    </source>
</evidence>
<sequence length="222" mass="25183">MYGMILENKLKKISGDLLDYSNETVDMIKNSTGSFLKEDINLAKETIEATSEVNKKSEYIEYECLKILGLHQPVARDLRLGAAILRTSTELERINTLSAYISRYAIDAAEKSSDSYKPPHIKFMSQTVQNMLKDGVGSLLSEDIQLLKRSTKNFVALQDFYNQMFLEYGDDNSSTAAMYSILIGRNLLSMGHHIMGMDDRIAYSIIGMKVVHHKVFYNVLMK</sequence>
<dbReference type="Gene3D" id="1.20.58.220">
    <property type="entry name" value="Phosphate transport system protein phou homolog 2, domain 2"/>
    <property type="match status" value="1"/>
</dbReference>
<protein>
    <recommendedName>
        <fullName evidence="1">Phosphate-specific transport system accessory protein PhoU</fullName>
    </recommendedName>
</protein>
<comment type="subunit">
    <text evidence="1">Homodimer.</text>
</comment>
<dbReference type="InterPro" id="IPR028366">
    <property type="entry name" value="PhoU"/>
</dbReference>
<comment type="caution">
    <text evidence="3">The sequence shown here is derived from an EMBL/GenBank/DDBJ whole genome shotgun (WGS) entry which is preliminary data.</text>
</comment>
<dbReference type="Proteomes" id="UP000217784">
    <property type="component" value="Unassembled WGS sequence"/>
</dbReference>
<name>A0A2A2H2Y9_METBR</name>
<dbReference type="EMBL" id="LMVM01000037">
    <property type="protein sequence ID" value="PAV03759.1"/>
    <property type="molecule type" value="Genomic_DNA"/>
</dbReference>
<dbReference type="SUPFAM" id="SSF109755">
    <property type="entry name" value="PhoU-like"/>
    <property type="match status" value="1"/>
</dbReference>
<dbReference type="PANTHER" id="PTHR42930:SF3">
    <property type="entry name" value="PHOSPHATE-SPECIFIC TRANSPORT SYSTEM ACCESSORY PROTEIN PHOU"/>
    <property type="match status" value="1"/>
</dbReference>
<keyword evidence="1" id="KW-0963">Cytoplasm</keyword>
<dbReference type="AlphaFoldDB" id="A0A2A2H2Y9"/>
<feature type="domain" description="PhoU" evidence="2">
    <location>
        <begin position="19"/>
        <end position="104"/>
    </location>
</feature>
<keyword evidence="4" id="KW-1185">Reference proteome</keyword>
<dbReference type="GO" id="GO:0045936">
    <property type="term" value="P:negative regulation of phosphate metabolic process"/>
    <property type="evidence" value="ECO:0007669"/>
    <property type="project" value="InterPro"/>
</dbReference>
<gene>
    <name evidence="3" type="ORF">ASJ80_02010</name>
</gene>
<dbReference type="InterPro" id="IPR038078">
    <property type="entry name" value="PhoU-like_sf"/>
</dbReference>
<dbReference type="RefSeq" id="WP_069584176.1">
    <property type="nucleotide sequence ID" value="NZ_LMVM01000037.1"/>
</dbReference>
<dbReference type="OrthoDB" id="7738at2157"/>
<evidence type="ECO:0000313" key="4">
    <source>
        <dbReference type="Proteomes" id="UP000217784"/>
    </source>
</evidence>
<dbReference type="PIRSF" id="PIRSF003107">
    <property type="entry name" value="PhoU"/>
    <property type="match status" value="1"/>
</dbReference>
<keyword evidence="1" id="KW-0592">Phosphate transport</keyword>
<accession>A0A2A2H2Y9</accession>
<dbReference type="Pfam" id="PF01895">
    <property type="entry name" value="PhoU"/>
    <property type="match status" value="1"/>
</dbReference>
<dbReference type="GO" id="GO:0030643">
    <property type="term" value="P:intracellular phosphate ion homeostasis"/>
    <property type="evidence" value="ECO:0007669"/>
    <property type="project" value="InterPro"/>
</dbReference>
<dbReference type="PANTHER" id="PTHR42930">
    <property type="entry name" value="PHOSPHATE-SPECIFIC TRANSPORT SYSTEM ACCESSORY PROTEIN PHOU"/>
    <property type="match status" value="1"/>
</dbReference>
<comment type="similarity">
    <text evidence="1">Belongs to the PhoU family.</text>
</comment>
<keyword evidence="1" id="KW-0813">Transport</keyword>
<dbReference type="InterPro" id="IPR026022">
    <property type="entry name" value="PhoU_dom"/>
</dbReference>
<organism evidence="3 4">
    <name type="scientific">Methanobacterium bryantii</name>
    <dbReference type="NCBI Taxonomy" id="2161"/>
    <lineage>
        <taxon>Archaea</taxon>
        <taxon>Methanobacteriati</taxon>
        <taxon>Methanobacteriota</taxon>
        <taxon>Methanomada group</taxon>
        <taxon>Methanobacteria</taxon>
        <taxon>Methanobacteriales</taxon>
        <taxon>Methanobacteriaceae</taxon>
        <taxon>Methanobacterium</taxon>
    </lineage>
</organism>
<comment type="function">
    <text evidence="1">Plays a role in the regulation of phosphate uptake.</text>
</comment>
<dbReference type="GO" id="GO:0006817">
    <property type="term" value="P:phosphate ion transport"/>
    <property type="evidence" value="ECO:0007669"/>
    <property type="project" value="UniProtKB-KW"/>
</dbReference>
<proteinExistence type="inferred from homology"/>